<evidence type="ECO:0000313" key="4">
    <source>
        <dbReference type="Proteomes" id="UP000011770"/>
    </source>
</evidence>
<dbReference type="PANTHER" id="PTHR30634">
    <property type="entry name" value="OUTER MEMBRANE LOLAB LIPOPROTEIN INSERTION APPARATUS"/>
    <property type="match status" value="1"/>
</dbReference>
<dbReference type="InterPro" id="IPR008893">
    <property type="entry name" value="WGR_domain"/>
</dbReference>
<evidence type="ECO:0000256" key="1">
    <source>
        <dbReference type="SAM" id="MobiDB-lite"/>
    </source>
</evidence>
<dbReference type="InterPro" id="IPR049809">
    <property type="entry name" value="YehF/YfeS-like_WGR"/>
</dbReference>
<dbReference type="AlphaFoldDB" id="M3H0N8"/>
<dbReference type="Proteomes" id="UP000011770">
    <property type="component" value="Unassembled WGS sequence"/>
</dbReference>
<accession>M3H0N8</accession>
<dbReference type="PROSITE" id="PS51977">
    <property type="entry name" value="WGR"/>
    <property type="match status" value="1"/>
</dbReference>
<dbReference type="SUPFAM" id="SSF142921">
    <property type="entry name" value="WGR domain-like"/>
    <property type="match status" value="1"/>
</dbReference>
<gene>
    <name evidence="3" type="ORF">LEP1GSC188_1737</name>
</gene>
<evidence type="ECO:0000313" key="3">
    <source>
        <dbReference type="EMBL" id="EMF82305.1"/>
    </source>
</evidence>
<feature type="domain" description="WGR" evidence="2">
    <location>
        <begin position="1"/>
        <end position="78"/>
    </location>
</feature>
<reference evidence="3 4" key="1">
    <citation type="submission" date="2013-01" db="EMBL/GenBank/DDBJ databases">
        <authorList>
            <person name="Harkins D.M."/>
            <person name="Durkin A.S."/>
            <person name="Brinkac L.M."/>
            <person name="Haft D.H."/>
            <person name="Selengut J.D."/>
            <person name="Sanka R."/>
            <person name="DePew J."/>
            <person name="Purushe J."/>
            <person name="Tulsiani S.M."/>
            <person name="Graham G.C."/>
            <person name="Burns M.-A."/>
            <person name="Dohnt M.F."/>
            <person name="Smythe L.D."/>
            <person name="McKay D.B."/>
            <person name="Craig S.B."/>
            <person name="Vinetz J.M."/>
            <person name="Sutton G.G."/>
            <person name="Nierman W.C."/>
            <person name="Fouts D.E."/>
        </authorList>
    </citation>
    <scope>NUCLEOTIDE SEQUENCE [LARGE SCALE GENOMIC DNA]</scope>
    <source>
        <strain evidence="3 4">LT2116</strain>
    </source>
</reference>
<feature type="compositionally biased region" description="Polar residues" evidence="1">
    <location>
        <begin position="78"/>
        <end position="87"/>
    </location>
</feature>
<protein>
    <submittedName>
        <fullName evidence="3">WGR domain protein</fullName>
    </submittedName>
</protein>
<name>M3H0N8_9LEPT</name>
<dbReference type="Pfam" id="PF05406">
    <property type="entry name" value="WGR"/>
    <property type="match status" value="1"/>
</dbReference>
<organism evidence="3 4">
    <name type="scientific">Leptospira weilii serovar Topaz str. LT2116</name>
    <dbReference type="NCBI Taxonomy" id="1088540"/>
    <lineage>
        <taxon>Bacteria</taxon>
        <taxon>Pseudomonadati</taxon>
        <taxon>Spirochaetota</taxon>
        <taxon>Spirochaetia</taxon>
        <taxon>Leptospirales</taxon>
        <taxon>Leptospiraceae</taxon>
        <taxon>Leptospira</taxon>
    </lineage>
</organism>
<dbReference type="EMBL" id="AHOR02000024">
    <property type="protein sequence ID" value="EMF82305.1"/>
    <property type="molecule type" value="Genomic_DNA"/>
</dbReference>
<evidence type="ECO:0000259" key="2">
    <source>
        <dbReference type="PROSITE" id="PS51977"/>
    </source>
</evidence>
<proteinExistence type="predicted"/>
<dbReference type="CDD" id="cd07996">
    <property type="entry name" value="WGR_MMR_like"/>
    <property type="match status" value="1"/>
</dbReference>
<dbReference type="InterPro" id="IPR036930">
    <property type="entry name" value="WGR_dom_sf"/>
</dbReference>
<feature type="region of interest" description="Disordered" evidence="1">
    <location>
        <begin position="64"/>
        <end position="87"/>
    </location>
</feature>
<dbReference type="SMART" id="SM00773">
    <property type="entry name" value="WGR"/>
    <property type="match status" value="1"/>
</dbReference>
<comment type="caution">
    <text evidence="3">The sequence shown here is derived from an EMBL/GenBank/DDBJ whole genome shotgun (WGS) entry which is preliminary data.</text>
</comment>
<dbReference type="PANTHER" id="PTHR30634:SF13">
    <property type="entry name" value="PROTEIN YEHF"/>
    <property type="match status" value="1"/>
</dbReference>
<dbReference type="Gene3D" id="2.20.140.10">
    <property type="entry name" value="WGR domain"/>
    <property type="match status" value="1"/>
</dbReference>
<sequence length="635" mass="72669">MKHQLTYKDDKSDKFWNIEVSGTSFTVTYGKTGTAGQTQTKTFSSEEECLKEAKKLLQEKLKKGYADSGNMSPKEGTTKSNSLPKTVTENVPTYDERIKRLLASTDIRSASKSHFEYLVTDKPHYQEYLTLVFERLQSVKIIENAKSGETTLELHFLGAADFGDTDDFTQMDDDVKEIPGELETFIMKCSKPAPNLKPYKNWPKSFHSLMQHHEHIQVIIRGDYYAFQLGDHGYCTITSGDLDSPKSWPKRIKAKDILSPLEMNMEAWWLYYPAEHNADGEPSLYFFPSEAEDVEGAGFMDGIGPLFIKSLAKYLGKRKPEKQEEAADSAQQKNHIIESKVMRKEYILQGLRFSIKRTRLGKALDITTHIFVRVEDALAAYTQAVAEANFQEEENDFETKWLMLCVAEDKPSAAYEHLKFLAKTAFDQEQLHSICAKITDIRFNEKFLGRELSFIFNDFVLCCSEPYEKQGNDDGFSELNQILKVHCRIKFGTEKDSGLIRVSSSGSGFDKMLIGDILTIYNWMVKEDKNTEDVDEYIRMLEVTYNRILAGESQTDIINTIIDLQKNSMVIYIAGFKEKITGNVSYYYVPYFLLSDYDKRKDIYAEFLNLYHKPILGDSIGGIFIDHLAAFLKAK</sequence>
<dbReference type="InterPro" id="IPR050458">
    <property type="entry name" value="LolB"/>
</dbReference>